<proteinExistence type="predicted"/>
<feature type="non-terminal residue" evidence="3">
    <location>
        <position position="1"/>
    </location>
</feature>
<accession>A0AAD6TV26</accession>
<organism evidence="3 4">
    <name type="scientific">Mycena belliarum</name>
    <dbReference type="NCBI Taxonomy" id="1033014"/>
    <lineage>
        <taxon>Eukaryota</taxon>
        <taxon>Fungi</taxon>
        <taxon>Dikarya</taxon>
        <taxon>Basidiomycota</taxon>
        <taxon>Agaricomycotina</taxon>
        <taxon>Agaricomycetes</taxon>
        <taxon>Agaricomycetidae</taxon>
        <taxon>Agaricales</taxon>
        <taxon>Marasmiineae</taxon>
        <taxon>Mycenaceae</taxon>
        <taxon>Mycena</taxon>
    </lineage>
</organism>
<protein>
    <submittedName>
        <fullName evidence="3">Uncharacterized protein</fullName>
    </submittedName>
</protein>
<evidence type="ECO:0000256" key="1">
    <source>
        <dbReference type="SAM" id="MobiDB-lite"/>
    </source>
</evidence>
<feature type="region of interest" description="Disordered" evidence="1">
    <location>
        <begin position="245"/>
        <end position="264"/>
    </location>
</feature>
<dbReference type="EMBL" id="JARJCN010000053">
    <property type="protein sequence ID" value="KAJ7080764.1"/>
    <property type="molecule type" value="Genomic_DNA"/>
</dbReference>
<feature type="signal peptide" evidence="2">
    <location>
        <begin position="1"/>
        <end position="15"/>
    </location>
</feature>
<dbReference type="Proteomes" id="UP001222325">
    <property type="component" value="Unassembled WGS sequence"/>
</dbReference>
<evidence type="ECO:0000256" key="2">
    <source>
        <dbReference type="SAM" id="SignalP"/>
    </source>
</evidence>
<reference evidence="3" key="1">
    <citation type="submission" date="2023-03" db="EMBL/GenBank/DDBJ databases">
        <title>Massive genome expansion in bonnet fungi (Mycena s.s.) driven by repeated elements and novel gene families across ecological guilds.</title>
        <authorList>
            <consortium name="Lawrence Berkeley National Laboratory"/>
            <person name="Harder C.B."/>
            <person name="Miyauchi S."/>
            <person name="Viragh M."/>
            <person name="Kuo A."/>
            <person name="Thoen E."/>
            <person name="Andreopoulos B."/>
            <person name="Lu D."/>
            <person name="Skrede I."/>
            <person name="Drula E."/>
            <person name="Henrissat B."/>
            <person name="Morin E."/>
            <person name="Kohler A."/>
            <person name="Barry K."/>
            <person name="LaButti K."/>
            <person name="Morin E."/>
            <person name="Salamov A."/>
            <person name="Lipzen A."/>
            <person name="Mereny Z."/>
            <person name="Hegedus B."/>
            <person name="Baldrian P."/>
            <person name="Stursova M."/>
            <person name="Weitz H."/>
            <person name="Taylor A."/>
            <person name="Grigoriev I.V."/>
            <person name="Nagy L.G."/>
            <person name="Martin F."/>
            <person name="Kauserud H."/>
        </authorList>
    </citation>
    <scope>NUCLEOTIDE SEQUENCE</scope>
    <source>
        <strain evidence="3">CBHHK173m</strain>
    </source>
</reference>
<gene>
    <name evidence="3" type="ORF">B0H15DRAFT_855875</name>
</gene>
<feature type="region of interest" description="Disordered" evidence="1">
    <location>
        <begin position="217"/>
        <end position="236"/>
    </location>
</feature>
<feature type="chain" id="PRO_5041998453" evidence="2">
    <location>
        <begin position="16"/>
        <end position="340"/>
    </location>
</feature>
<dbReference type="AlphaFoldDB" id="A0AAD6TV26"/>
<keyword evidence="2" id="KW-0732">Signal</keyword>
<comment type="caution">
    <text evidence="3">The sequence shown here is derived from an EMBL/GenBank/DDBJ whole genome shotgun (WGS) entry which is preliminary data.</text>
</comment>
<sequence length="340" mass="36619">IVLTWDFLIARLASAMREFKSLCMGDLSNISNTLRTAPASSPVVPGQATPVTAQPNVAASHPRTLPAKLRVPPPPRTFPARAQLPRLPTTRSAAMHVSHACPDSCSLRCWSQSRRMSAKEREASPFVIDRCATNEPKPSDALENGVEALDVARVTPPPKSPAPAPAIADAVELGGLRDEVTLPRMAASARVPKEGAVAGRDARQGLDRLARSRRLAAESSAQRLSETESSAWPRSEIPQERILHNVDTVPNQQDAASRGKELRTVDHHSSVLVRGVATSSAPRPPASPLPRSIDKDCKAFALVNAIVRTIPSSHLVFNAHGDLVPEIAWEREGIGTRPWT</sequence>
<name>A0AAD6TV26_9AGAR</name>
<evidence type="ECO:0000313" key="3">
    <source>
        <dbReference type="EMBL" id="KAJ7080764.1"/>
    </source>
</evidence>
<keyword evidence="4" id="KW-1185">Reference proteome</keyword>
<evidence type="ECO:0000313" key="4">
    <source>
        <dbReference type="Proteomes" id="UP001222325"/>
    </source>
</evidence>